<dbReference type="Pfam" id="PF06985">
    <property type="entry name" value="HET"/>
    <property type="match status" value="1"/>
</dbReference>
<reference evidence="4" key="1">
    <citation type="submission" date="2022-11" db="EMBL/GenBank/DDBJ databases">
        <title>Genome Sequence of Cubamyces cubensis.</title>
        <authorList>
            <person name="Buettner E."/>
        </authorList>
    </citation>
    <scope>NUCLEOTIDE SEQUENCE</scope>
    <source>
        <strain evidence="4">MPL-01</strain>
    </source>
</reference>
<comment type="caution">
    <text evidence="4">The sequence shown here is derived from an EMBL/GenBank/DDBJ whole genome shotgun (WGS) entry which is preliminary data.</text>
</comment>
<dbReference type="InterPro" id="IPR010730">
    <property type="entry name" value="HET"/>
</dbReference>
<dbReference type="PANTHER" id="PTHR10622:SF10">
    <property type="entry name" value="HET DOMAIN-CONTAINING PROTEIN"/>
    <property type="match status" value="1"/>
</dbReference>
<dbReference type="PANTHER" id="PTHR10622">
    <property type="entry name" value="HET DOMAIN-CONTAINING PROTEIN"/>
    <property type="match status" value="1"/>
</dbReference>
<keyword evidence="5" id="KW-1185">Reference proteome</keyword>
<protein>
    <recommendedName>
        <fullName evidence="6">Vegetative incompatibility protein HET-E-1</fullName>
    </recommendedName>
</protein>
<evidence type="ECO:0000259" key="3">
    <source>
        <dbReference type="Pfam" id="PF26640"/>
    </source>
</evidence>
<dbReference type="EMBL" id="JAPEVG010000050">
    <property type="protein sequence ID" value="KAJ8489352.1"/>
    <property type="molecule type" value="Genomic_DNA"/>
</dbReference>
<organism evidence="4 5">
    <name type="scientific">Trametes cubensis</name>
    <dbReference type="NCBI Taxonomy" id="1111947"/>
    <lineage>
        <taxon>Eukaryota</taxon>
        <taxon>Fungi</taxon>
        <taxon>Dikarya</taxon>
        <taxon>Basidiomycota</taxon>
        <taxon>Agaricomycotina</taxon>
        <taxon>Agaricomycetes</taxon>
        <taxon>Polyporales</taxon>
        <taxon>Polyporaceae</taxon>
        <taxon>Trametes</taxon>
    </lineage>
</organism>
<gene>
    <name evidence="4" type="ORF">ONZ51_g2996</name>
</gene>
<evidence type="ECO:0000313" key="4">
    <source>
        <dbReference type="EMBL" id="KAJ8489352.1"/>
    </source>
</evidence>
<evidence type="ECO:0008006" key="6">
    <source>
        <dbReference type="Google" id="ProtNLM"/>
    </source>
</evidence>
<dbReference type="Proteomes" id="UP001215151">
    <property type="component" value="Unassembled WGS sequence"/>
</dbReference>
<proteinExistence type="predicted"/>
<accession>A0AAD7TYM0</accession>
<feature type="domain" description="DUF8212" evidence="3">
    <location>
        <begin position="235"/>
        <end position="358"/>
    </location>
</feature>
<dbReference type="InterPro" id="IPR058525">
    <property type="entry name" value="DUF8212"/>
</dbReference>
<evidence type="ECO:0000313" key="5">
    <source>
        <dbReference type="Proteomes" id="UP001215151"/>
    </source>
</evidence>
<feature type="domain" description="Heterokaryon incompatibility" evidence="2">
    <location>
        <begin position="31"/>
        <end position="125"/>
    </location>
</feature>
<feature type="compositionally biased region" description="Basic and acidic residues" evidence="1">
    <location>
        <begin position="634"/>
        <end position="658"/>
    </location>
</feature>
<sequence>MHLLDTSSGTLHYFATPPTRDADWEGKSEGYAILSHVWSKDGEQSFQELKALIASGAGLEGVSPKIRDFCTFARRAGYRWAWIDSCCIDKTSSAELSEAINSMYEWYAVADTCFVYMEDVSDEENPCLEDCQFGRSRWFTRGWTLQELIAPRAVVFLSKEWRYLGTKASLGDAIQTITGIPEAILNHVAELDSVSVAQRMSWASRRQTTREEDQAYSLMGIFGIHMPTIYGEGQNAFVRLQEEVLRTIPDQSIFLWDLDSAPSIELAFDSSLRLVGPAEVDHSQNGLCKVDSTLFAPYPSAFVDCPRVSPRPFSGKLDLTFGIPEYTVTSYGLRTRLPLVPIMLSWYYTAYLGLLECEDPEGDVMALLLQPPPPSSSMSPGWFSVGHQFVLSDTPGSPPLSSHTCYVRFVGLSPDMLQNVHDTIKLTEICIPLRWSHLPPALRPTRSPSQPRHLPTTRSITTVVIPTWVTVNLKKAGFDVTLHHATLNHYHTEVLRVTDQPAEPALLLQSRNVEISIYLWSCPCPPHGNNRRWESLCVSVSPNSLPSQVFPEGMPWERLFLNPYRCPANHIAEWPGRSQDFEPSSGLRIRLTLTPCSAPTDERISTYILGVELRVASGSQWDLEENIPASSAIAEDRLSQKDPRRPIPDRLLDADSSG</sequence>
<dbReference type="Pfam" id="PF26640">
    <property type="entry name" value="DUF8212"/>
    <property type="match status" value="1"/>
</dbReference>
<evidence type="ECO:0000259" key="2">
    <source>
        <dbReference type="Pfam" id="PF06985"/>
    </source>
</evidence>
<evidence type="ECO:0000256" key="1">
    <source>
        <dbReference type="SAM" id="MobiDB-lite"/>
    </source>
</evidence>
<dbReference type="AlphaFoldDB" id="A0AAD7TYM0"/>
<feature type="region of interest" description="Disordered" evidence="1">
    <location>
        <begin position="632"/>
        <end position="658"/>
    </location>
</feature>
<name>A0AAD7TYM0_9APHY</name>